<dbReference type="AlphaFoldDB" id="A0AA46E0L7"/>
<dbReference type="GO" id="GO:0043565">
    <property type="term" value="F:sequence-specific DNA binding"/>
    <property type="evidence" value="ECO:0007669"/>
    <property type="project" value="InterPro"/>
</dbReference>
<dbReference type="InterPro" id="IPR010921">
    <property type="entry name" value="Trp_repressor/repl_initiator"/>
</dbReference>
<evidence type="ECO:0000313" key="3">
    <source>
        <dbReference type="Proteomes" id="UP000294678"/>
    </source>
</evidence>
<gene>
    <name evidence="2" type="ORF">EV215_0241</name>
</gene>
<keyword evidence="3" id="KW-1185">Reference proteome</keyword>
<dbReference type="Pfam" id="PF09299">
    <property type="entry name" value="Mu-transpos_C"/>
    <property type="match status" value="1"/>
</dbReference>
<comment type="caution">
    <text evidence="2">The sequence shown here is derived from an EMBL/GenBank/DDBJ whole genome shotgun (WGS) entry which is preliminary data.</text>
</comment>
<feature type="domain" description="Transposase-like Mu C-terminal" evidence="1">
    <location>
        <begin position="322"/>
        <end position="374"/>
    </location>
</feature>
<dbReference type="EMBL" id="SOBG01000001">
    <property type="protein sequence ID" value="TDT72435.1"/>
    <property type="molecule type" value="Genomic_DNA"/>
</dbReference>
<evidence type="ECO:0000313" key="2">
    <source>
        <dbReference type="EMBL" id="TDT72435.1"/>
    </source>
</evidence>
<name>A0AA46E0L7_9FUSO</name>
<proteinExistence type="predicted"/>
<protein>
    <recommendedName>
        <fullName evidence="1">Transposase-like Mu C-terminal domain-containing protein</fullName>
    </recommendedName>
</protein>
<evidence type="ECO:0000259" key="1">
    <source>
        <dbReference type="Pfam" id="PF09299"/>
    </source>
</evidence>
<reference evidence="2 3" key="1">
    <citation type="submission" date="2019-03" db="EMBL/GenBank/DDBJ databases">
        <title>Genomic Encyclopedia of Type Strains, Phase IV (KMG-IV): sequencing the most valuable type-strain genomes for metagenomic binning, comparative biology and taxonomic classification.</title>
        <authorList>
            <person name="Goeker M."/>
        </authorList>
    </citation>
    <scope>NUCLEOTIDE SEQUENCE [LARGE SCALE GENOMIC DNA]</scope>
    <source>
        <strain evidence="2 3">DSM 100055</strain>
    </source>
</reference>
<organism evidence="2 3">
    <name type="scientific">Hypnocyclicus thermotrophus</name>
    <dbReference type="NCBI Taxonomy" id="1627895"/>
    <lineage>
        <taxon>Bacteria</taxon>
        <taxon>Fusobacteriati</taxon>
        <taxon>Fusobacteriota</taxon>
        <taxon>Fusobacteriia</taxon>
        <taxon>Fusobacteriales</taxon>
        <taxon>Fusobacteriaceae</taxon>
        <taxon>Hypnocyclicus</taxon>
    </lineage>
</organism>
<dbReference type="RefSeq" id="WP_134112076.1">
    <property type="nucleotide sequence ID" value="NZ_SOBG01000001.1"/>
</dbReference>
<accession>A0AA46E0L7</accession>
<dbReference type="Proteomes" id="UP000294678">
    <property type="component" value="Unassembled WGS sequence"/>
</dbReference>
<dbReference type="InterPro" id="IPR015378">
    <property type="entry name" value="Transposase-like_Mu_C"/>
</dbReference>
<sequence>MKKNNNLLSKERFEIIKPFLDKEKNLIDVSRESLVPYSTLKRWVSAYKKDGIMGLERTVRKDKNSFRSVDKEILDYLAFLYQTESNLKILDAHKKLNKFLKSLGKKEISYDTVYRIINNLDPFVKKYASKDIKSKYSNQIFEFYSKQLDIDIYDCLSNNYKKPFLHIIFDNYSKAICSYYLTFEEAKFNDALSLLRSAILANESNSFLIYGKPEEYILNNFKIQHRELIETIKKDLKIDINFITSQEEKMKKFFQDLNNIFLKDLKLNSKEEITFLKFDIIIKKYINEIYNFNKSEKWEKNLERIEIITKKDYLNALLQPIESTRKINNGIIRYQTYIYKHKLLNLYTGENANIIINPFDLSKIKIFIENIYICDAECEDLINIKPTIYQLKYLGDN</sequence>
<dbReference type="SUPFAM" id="SSF48295">
    <property type="entry name" value="TrpR-like"/>
    <property type="match status" value="1"/>
</dbReference>